<feature type="domain" description="Fimbrial-type adhesion" evidence="2">
    <location>
        <begin position="218"/>
        <end position="360"/>
    </location>
</feature>
<dbReference type="AlphaFoldDB" id="A0A0N0GQE3"/>
<dbReference type="GO" id="GO:0009289">
    <property type="term" value="C:pilus"/>
    <property type="evidence" value="ECO:0007669"/>
    <property type="project" value="InterPro"/>
</dbReference>
<sequence length="360" mass="37787">MVAAPVCRSSTVSHSRLRMARLAAINLRALGCGAALLLPQLAWCAVPTCSISNMQDIDFGVVTVPANTPVGTIIGERRASYSYSCDSNSNSGSELTWAGFSNEFFPVLKDRSVSGTFPLDTGIPGIGFQLIATGGNIFDVADHWGVAPATADIDIPESGRYSQRHNARYRLVVTGKVKSGSLVRQAWSLSYANPGVLKVYHTHRGPTLRINVVAEPVRVPTCNIDSAAANQSIHIGTFASTVFRGIHSVSTPKPFSITLTQCNGATVWVTATPSTAVISAAQATFAPASGGGTQGLAFQLLDSAGRLPFTLGKQTAMGTGGSKTTLGSLTLGWQARVYQTGAVVAGGKMNSKLVMTFTYQ</sequence>
<dbReference type="Pfam" id="PF00419">
    <property type="entry name" value="Fimbrial"/>
    <property type="match status" value="1"/>
</dbReference>
<dbReference type="PANTHER" id="PTHR33420:SF3">
    <property type="entry name" value="FIMBRIAL SUBUNIT ELFA"/>
    <property type="match status" value="1"/>
</dbReference>
<dbReference type="GO" id="GO:0043709">
    <property type="term" value="P:cell adhesion involved in single-species biofilm formation"/>
    <property type="evidence" value="ECO:0007669"/>
    <property type="project" value="TreeGrafter"/>
</dbReference>
<dbReference type="Gene3D" id="2.60.40.3310">
    <property type="match status" value="1"/>
</dbReference>
<dbReference type="SUPFAM" id="SSF49401">
    <property type="entry name" value="Bacterial adhesins"/>
    <property type="match status" value="2"/>
</dbReference>
<dbReference type="EMBL" id="LAQT01000002">
    <property type="protein sequence ID" value="KPC54610.1"/>
    <property type="molecule type" value="Genomic_DNA"/>
</dbReference>
<evidence type="ECO:0000313" key="3">
    <source>
        <dbReference type="EMBL" id="KPC54610.1"/>
    </source>
</evidence>
<dbReference type="InterPro" id="IPR036937">
    <property type="entry name" value="Adhesion_dom_fimbrial_sf"/>
</dbReference>
<dbReference type="InterPro" id="IPR008966">
    <property type="entry name" value="Adhesion_dom_sf"/>
</dbReference>
<dbReference type="OrthoDB" id="9100631at2"/>
<dbReference type="InterPro" id="IPR050263">
    <property type="entry name" value="Bact_Fimbrial_Adh_Pro"/>
</dbReference>
<dbReference type="InterPro" id="IPR000259">
    <property type="entry name" value="Adhesion_dom_fimbrial"/>
</dbReference>
<gene>
    <name evidence="3" type="primary">ycbU</name>
    <name evidence="3" type="ORF">WG78_03525</name>
</gene>
<evidence type="ECO:0000313" key="4">
    <source>
        <dbReference type="Proteomes" id="UP000037939"/>
    </source>
</evidence>
<comment type="caution">
    <text evidence="3">The sequence shown here is derived from an EMBL/GenBank/DDBJ whole genome shotgun (WGS) entry which is preliminary data.</text>
</comment>
<evidence type="ECO:0000259" key="2">
    <source>
        <dbReference type="Pfam" id="PF00419"/>
    </source>
</evidence>
<evidence type="ECO:0000256" key="1">
    <source>
        <dbReference type="ARBA" id="ARBA00022729"/>
    </source>
</evidence>
<protein>
    <submittedName>
        <fullName evidence="3">Putative fimbrial-like protein YcbU</fullName>
    </submittedName>
</protein>
<dbReference type="PATRIC" id="fig|857265.3.peg.719"/>
<dbReference type="Proteomes" id="UP000037939">
    <property type="component" value="Unassembled WGS sequence"/>
</dbReference>
<keyword evidence="1" id="KW-0732">Signal</keyword>
<name>A0A0N0GQE3_9NEIS</name>
<reference evidence="3 4" key="1">
    <citation type="submission" date="2015-07" db="EMBL/GenBank/DDBJ databases">
        <title>Draft genome sequence of the Amantichitinum ursilacus IGB-41, a new chitin-degrading bacterium.</title>
        <authorList>
            <person name="Kirstahler P."/>
            <person name="Guenther M."/>
            <person name="Grumaz C."/>
            <person name="Rupp S."/>
            <person name="Zibek S."/>
            <person name="Sohn K."/>
        </authorList>
    </citation>
    <scope>NUCLEOTIDE SEQUENCE [LARGE SCALE GENOMIC DNA]</scope>
    <source>
        <strain evidence="3 4">IGB-41</strain>
    </source>
</reference>
<organism evidence="3 4">
    <name type="scientific">Amantichitinum ursilacus</name>
    <dbReference type="NCBI Taxonomy" id="857265"/>
    <lineage>
        <taxon>Bacteria</taxon>
        <taxon>Pseudomonadati</taxon>
        <taxon>Pseudomonadota</taxon>
        <taxon>Betaproteobacteria</taxon>
        <taxon>Neisseriales</taxon>
        <taxon>Chitinibacteraceae</taxon>
        <taxon>Amantichitinum</taxon>
    </lineage>
</organism>
<dbReference type="STRING" id="857265.WG78_03525"/>
<dbReference type="PANTHER" id="PTHR33420">
    <property type="entry name" value="FIMBRIAL SUBUNIT ELFA-RELATED"/>
    <property type="match status" value="1"/>
</dbReference>
<keyword evidence="4" id="KW-1185">Reference proteome</keyword>
<dbReference type="Gene3D" id="2.60.40.1090">
    <property type="entry name" value="Fimbrial-type adhesion domain"/>
    <property type="match status" value="1"/>
</dbReference>
<accession>A0A0N0GQE3</accession>
<proteinExistence type="predicted"/>